<name>A0A0H3ZJQ6_9VIBR</name>
<organism evidence="1">
    <name type="scientific">Vibrio tasmaniensis</name>
    <dbReference type="NCBI Taxonomy" id="212663"/>
    <lineage>
        <taxon>Bacteria</taxon>
        <taxon>Pseudomonadati</taxon>
        <taxon>Pseudomonadota</taxon>
        <taxon>Gammaproteobacteria</taxon>
        <taxon>Vibrionales</taxon>
        <taxon>Vibrionaceae</taxon>
        <taxon>Vibrio</taxon>
    </lineage>
</organism>
<sequence length="51" mass="6045">MLIKSRLRRPVSDLINRILPWQVKPQNKTKGAEKALQRRIEATPKLDRAYF</sequence>
<reference evidence="1" key="1">
    <citation type="journal article" date="2015" name="MBio">
        <title>Eco-Evolutionary Dynamics of Episomes among Ecologically Cohesive Bacterial Populations.</title>
        <authorList>
            <person name="Xue H."/>
            <person name="Cordero O.X."/>
            <person name="Camas F.M."/>
            <person name="Trimble W."/>
            <person name="Meyer F."/>
            <person name="Guglielmini J."/>
            <person name="Rocha E.P."/>
            <person name="Polz M.F."/>
        </authorList>
    </citation>
    <scope>NUCLEOTIDE SEQUENCE</scope>
    <source>
        <strain evidence="1">1F_279</strain>
    </source>
</reference>
<accession>A0A0H3ZJQ6</accession>
<proteinExistence type="predicted"/>
<dbReference type="AlphaFoldDB" id="A0A0H3ZJQ6"/>
<protein>
    <submittedName>
        <fullName evidence="1">Uncharacterized protein</fullName>
    </submittedName>
</protein>
<dbReference type="EMBL" id="KP795468">
    <property type="protein sequence ID" value="AKN36125.1"/>
    <property type="molecule type" value="Genomic_DNA"/>
</dbReference>
<evidence type="ECO:0000313" key="1">
    <source>
        <dbReference type="EMBL" id="AKN36125.1"/>
    </source>
</evidence>